<evidence type="ECO:0000313" key="3">
    <source>
        <dbReference type="Proteomes" id="UP001527925"/>
    </source>
</evidence>
<evidence type="ECO:0000313" key="2">
    <source>
        <dbReference type="EMBL" id="KAL2917936.1"/>
    </source>
</evidence>
<dbReference type="Proteomes" id="UP001527925">
    <property type="component" value="Unassembled WGS sequence"/>
</dbReference>
<gene>
    <name evidence="2" type="ORF">HK105_202350</name>
</gene>
<comment type="caution">
    <text evidence="2">The sequence shown here is derived from an EMBL/GenBank/DDBJ whole genome shotgun (WGS) entry which is preliminary data.</text>
</comment>
<keyword evidence="3" id="KW-1185">Reference proteome</keyword>
<feature type="compositionally biased region" description="Low complexity" evidence="1">
    <location>
        <begin position="46"/>
        <end position="55"/>
    </location>
</feature>
<proteinExistence type="predicted"/>
<dbReference type="EMBL" id="JADGIZ020000008">
    <property type="protein sequence ID" value="KAL2917936.1"/>
    <property type="molecule type" value="Genomic_DNA"/>
</dbReference>
<feature type="region of interest" description="Disordered" evidence="1">
    <location>
        <begin position="37"/>
        <end position="78"/>
    </location>
</feature>
<accession>A0ABR4NEI5</accession>
<organism evidence="2 3">
    <name type="scientific">Polyrhizophydium stewartii</name>
    <dbReference type="NCBI Taxonomy" id="2732419"/>
    <lineage>
        <taxon>Eukaryota</taxon>
        <taxon>Fungi</taxon>
        <taxon>Fungi incertae sedis</taxon>
        <taxon>Chytridiomycota</taxon>
        <taxon>Chytridiomycota incertae sedis</taxon>
        <taxon>Chytridiomycetes</taxon>
        <taxon>Rhizophydiales</taxon>
        <taxon>Rhizophydiales incertae sedis</taxon>
        <taxon>Polyrhizophydium</taxon>
    </lineage>
</organism>
<name>A0ABR4NEI5_9FUNG</name>
<evidence type="ECO:0000256" key="1">
    <source>
        <dbReference type="SAM" id="MobiDB-lite"/>
    </source>
</evidence>
<reference evidence="2 3" key="1">
    <citation type="submission" date="2023-09" db="EMBL/GenBank/DDBJ databases">
        <title>Pangenome analysis of Batrachochytrium dendrobatidis and related Chytrids.</title>
        <authorList>
            <person name="Yacoub M.N."/>
            <person name="Stajich J.E."/>
            <person name="James T.Y."/>
        </authorList>
    </citation>
    <scope>NUCLEOTIDE SEQUENCE [LARGE SCALE GENOMIC DNA]</scope>
    <source>
        <strain evidence="2 3">JEL0888</strain>
    </source>
</reference>
<protein>
    <submittedName>
        <fullName evidence="2">Uncharacterized protein</fullName>
    </submittedName>
</protein>
<sequence length="131" mass="15350">MQQQRDAFRWLEEAASETLSQRERRLEYLREYMRHSRASKAAELKQQQQQQQQQQAPAMQGPPLPQDPMHRQPSLRQQTHMVQLQTLLQLMQHPVVSPDALQIQQLNQQAAVFDPHIGQDIGMALWPMTFS</sequence>